<feature type="transmembrane region" description="Helical" evidence="7">
    <location>
        <begin position="38"/>
        <end position="68"/>
    </location>
</feature>
<dbReference type="InterPro" id="IPR017039">
    <property type="entry name" value="Virul_fac_BrkB"/>
</dbReference>
<feature type="region of interest" description="Disordered" evidence="6">
    <location>
        <begin position="288"/>
        <end position="318"/>
    </location>
</feature>
<evidence type="ECO:0000256" key="2">
    <source>
        <dbReference type="ARBA" id="ARBA00022475"/>
    </source>
</evidence>
<dbReference type="Proteomes" id="UP000198796">
    <property type="component" value="Unassembled WGS sequence"/>
</dbReference>
<feature type="transmembrane region" description="Helical" evidence="7">
    <location>
        <begin position="224"/>
        <end position="246"/>
    </location>
</feature>
<feature type="transmembrane region" description="Helical" evidence="7">
    <location>
        <begin position="147"/>
        <end position="180"/>
    </location>
</feature>
<sequence length="318" mass="34097">MPKTTRRGHEAERPSEIPPAGWRAILGRVWKEIAADHVTVVAAGVAFFGLLAVFPTIGVFVSVGGVILDPADIVSELETVVTLLPENAATIITDQIVSVAGSDGSTTGIAAALGIGVALYGAMRGVLTLIEGMNIAYDEEETRGVFVLYLTALLLTVVLLLAVVLTFAILVVLPGLAVLLGLPDWVERVIGWSKWPILGALTITGLSVLYRFGPSRRNPRWRWISPGSILATMLWLGGTLGFSLYVQNFGRYNETYGALGGVVVLLTWFWLSAFIVLCGAELNAEMEHQTRRDSTVGPDRPMGMRGAVKADTRPKGEA</sequence>
<name>A0A1I0WPS6_9RHOB</name>
<dbReference type="PANTHER" id="PTHR30213:SF0">
    <property type="entry name" value="UPF0761 MEMBRANE PROTEIN YIHY"/>
    <property type="match status" value="1"/>
</dbReference>
<keyword evidence="9" id="KW-1185">Reference proteome</keyword>
<evidence type="ECO:0000313" key="9">
    <source>
        <dbReference type="Proteomes" id="UP000198796"/>
    </source>
</evidence>
<dbReference type="NCBIfam" id="TIGR00765">
    <property type="entry name" value="yihY_not_rbn"/>
    <property type="match status" value="1"/>
</dbReference>
<evidence type="ECO:0000256" key="6">
    <source>
        <dbReference type="SAM" id="MobiDB-lite"/>
    </source>
</evidence>
<feature type="transmembrane region" description="Helical" evidence="7">
    <location>
        <begin position="192"/>
        <end position="212"/>
    </location>
</feature>
<organism evidence="8 9">
    <name type="scientific">Poseidonocella pacifica</name>
    <dbReference type="NCBI Taxonomy" id="871651"/>
    <lineage>
        <taxon>Bacteria</taxon>
        <taxon>Pseudomonadati</taxon>
        <taxon>Pseudomonadota</taxon>
        <taxon>Alphaproteobacteria</taxon>
        <taxon>Rhodobacterales</taxon>
        <taxon>Roseobacteraceae</taxon>
        <taxon>Poseidonocella</taxon>
    </lineage>
</organism>
<gene>
    <name evidence="8" type="ORF">SAMN05421688_1590</name>
</gene>
<dbReference type="OrthoDB" id="9781030at2"/>
<keyword evidence="2" id="KW-1003">Cell membrane</keyword>
<feature type="transmembrane region" description="Helical" evidence="7">
    <location>
        <begin position="258"/>
        <end position="282"/>
    </location>
</feature>
<evidence type="ECO:0000256" key="1">
    <source>
        <dbReference type="ARBA" id="ARBA00004651"/>
    </source>
</evidence>
<evidence type="ECO:0000256" key="5">
    <source>
        <dbReference type="ARBA" id="ARBA00023136"/>
    </source>
</evidence>
<evidence type="ECO:0000256" key="3">
    <source>
        <dbReference type="ARBA" id="ARBA00022692"/>
    </source>
</evidence>
<keyword evidence="3 7" id="KW-0812">Transmembrane</keyword>
<feature type="transmembrane region" description="Helical" evidence="7">
    <location>
        <begin position="108"/>
        <end position="127"/>
    </location>
</feature>
<dbReference type="STRING" id="871651.SAMN05421688_1590"/>
<evidence type="ECO:0000256" key="4">
    <source>
        <dbReference type="ARBA" id="ARBA00022989"/>
    </source>
</evidence>
<dbReference type="EMBL" id="FOJU01000002">
    <property type="protein sequence ID" value="SFA89983.1"/>
    <property type="molecule type" value="Genomic_DNA"/>
</dbReference>
<protein>
    <submittedName>
        <fullName evidence="8">Membrane protein</fullName>
    </submittedName>
</protein>
<feature type="compositionally biased region" description="Basic and acidic residues" evidence="6">
    <location>
        <begin position="308"/>
        <end position="318"/>
    </location>
</feature>
<evidence type="ECO:0000313" key="8">
    <source>
        <dbReference type="EMBL" id="SFA89983.1"/>
    </source>
</evidence>
<accession>A0A1I0WPS6</accession>
<dbReference type="RefSeq" id="WP_092062753.1">
    <property type="nucleotide sequence ID" value="NZ_FOJU01000002.1"/>
</dbReference>
<dbReference type="GO" id="GO:0005886">
    <property type="term" value="C:plasma membrane"/>
    <property type="evidence" value="ECO:0007669"/>
    <property type="project" value="UniProtKB-SubCell"/>
</dbReference>
<dbReference type="AlphaFoldDB" id="A0A1I0WPS6"/>
<dbReference type="PIRSF" id="PIRSF035875">
    <property type="entry name" value="RNase_BN"/>
    <property type="match status" value="1"/>
</dbReference>
<evidence type="ECO:0000256" key="7">
    <source>
        <dbReference type="SAM" id="Phobius"/>
    </source>
</evidence>
<keyword evidence="4 7" id="KW-1133">Transmembrane helix</keyword>
<comment type="subcellular location">
    <subcellularLocation>
        <location evidence="1">Cell membrane</location>
        <topology evidence="1">Multi-pass membrane protein</topology>
    </subcellularLocation>
</comment>
<proteinExistence type="predicted"/>
<reference evidence="8 9" key="1">
    <citation type="submission" date="2016-10" db="EMBL/GenBank/DDBJ databases">
        <authorList>
            <person name="de Groot N.N."/>
        </authorList>
    </citation>
    <scope>NUCLEOTIDE SEQUENCE [LARGE SCALE GENOMIC DNA]</scope>
    <source>
        <strain evidence="8 9">DSM 29316</strain>
    </source>
</reference>
<dbReference type="Pfam" id="PF03631">
    <property type="entry name" value="Virul_fac_BrkB"/>
    <property type="match status" value="1"/>
</dbReference>
<keyword evidence="5 7" id="KW-0472">Membrane</keyword>
<dbReference type="PANTHER" id="PTHR30213">
    <property type="entry name" value="INNER MEMBRANE PROTEIN YHJD"/>
    <property type="match status" value="1"/>
</dbReference>